<evidence type="ECO:0000313" key="2">
    <source>
        <dbReference type="Proteomes" id="UP000179243"/>
    </source>
</evidence>
<dbReference type="Proteomes" id="UP000179243">
    <property type="component" value="Unassembled WGS sequence"/>
</dbReference>
<organism evidence="1 2">
    <name type="scientific">Candidatus Raymondbacteria bacterium RIFOXYD12_FULL_49_13</name>
    <dbReference type="NCBI Taxonomy" id="1817890"/>
    <lineage>
        <taxon>Bacteria</taxon>
        <taxon>Raymondiibacteriota</taxon>
    </lineage>
</organism>
<comment type="caution">
    <text evidence="1">The sequence shown here is derived from an EMBL/GenBank/DDBJ whole genome shotgun (WGS) entry which is preliminary data.</text>
</comment>
<sequence>MRFYEARLHGPTPVDDGYGLDPIRTEAAMKIFHQMPGFILSYNPSLPPRRRITAPHFWQPGDPTIIRALTVAPPSRLPAGVVRVIIPSLPYNAKIYNFDTHRLEYTHVDFSIEKCMAYWISRSEWSTCREEYLSVPECNIERAFAVIGITGDGIVAGKGVWLPKFDSQDPAWVDDVLVGGQCIDQVFRPYSEG</sequence>
<dbReference type="AlphaFoldDB" id="A0A1F7FG92"/>
<accession>A0A1F7FG92</accession>
<dbReference type="EMBL" id="MFYX01000055">
    <property type="protein sequence ID" value="OGK05517.1"/>
    <property type="molecule type" value="Genomic_DNA"/>
</dbReference>
<gene>
    <name evidence="1" type="ORF">A2519_05360</name>
</gene>
<proteinExistence type="predicted"/>
<evidence type="ECO:0000313" key="1">
    <source>
        <dbReference type="EMBL" id="OGK05517.1"/>
    </source>
</evidence>
<reference evidence="1 2" key="1">
    <citation type="journal article" date="2016" name="Nat. Commun.">
        <title>Thousands of microbial genomes shed light on interconnected biogeochemical processes in an aquifer system.</title>
        <authorList>
            <person name="Anantharaman K."/>
            <person name="Brown C.T."/>
            <person name="Hug L.A."/>
            <person name="Sharon I."/>
            <person name="Castelle C.J."/>
            <person name="Probst A.J."/>
            <person name="Thomas B.C."/>
            <person name="Singh A."/>
            <person name="Wilkins M.J."/>
            <person name="Karaoz U."/>
            <person name="Brodie E.L."/>
            <person name="Williams K.H."/>
            <person name="Hubbard S.S."/>
            <person name="Banfield J.F."/>
        </authorList>
    </citation>
    <scope>NUCLEOTIDE SEQUENCE [LARGE SCALE GENOMIC DNA]</scope>
</reference>
<protein>
    <submittedName>
        <fullName evidence="1">Uncharacterized protein</fullName>
    </submittedName>
</protein>
<name>A0A1F7FG92_UNCRA</name>